<dbReference type="STRING" id="158898.SAMN04488548_134553"/>
<evidence type="ECO:0000313" key="2">
    <source>
        <dbReference type="EMBL" id="SDU32973.1"/>
    </source>
</evidence>
<protein>
    <recommendedName>
        <fullName evidence="4">Lipoprotein</fullName>
    </recommendedName>
</protein>
<name>A0A1H2HMA0_9ACTN</name>
<proteinExistence type="predicted"/>
<evidence type="ECO:0000313" key="3">
    <source>
        <dbReference type="Proteomes" id="UP000183180"/>
    </source>
</evidence>
<evidence type="ECO:0008006" key="4">
    <source>
        <dbReference type="Google" id="ProtNLM"/>
    </source>
</evidence>
<accession>A0A1H2HMA0</accession>
<sequence length="263" mass="28548">MQTKFPGRVHFVGCSLVAILPILVTGCGVLPNSATDSEVSHTTKSPIAADMPPNLNASFRWVPADALDLMSAEGTFVRAYTESFELAFQGQSADWGYPGFIDASPRDIDAQVKLVASNSSTRKVVNTVFYRPLRRVDTGPTSRLVLCRSESLSIEQRSPSSDSEWRKIGKPWGYPVTIEFTRSANGSPPEEQQGSMRSPSHSVFGDWRVTYYDRLGVGPENRADIVACDALPPNPDLPAVGVEEGSQPWPTLPPSPGWPANGV</sequence>
<gene>
    <name evidence="2" type="ORF">SAMN04488548_134553</name>
</gene>
<feature type="region of interest" description="Disordered" evidence="1">
    <location>
        <begin position="233"/>
        <end position="263"/>
    </location>
</feature>
<dbReference type="PROSITE" id="PS51257">
    <property type="entry name" value="PROKAR_LIPOPROTEIN"/>
    <property type="match status" value="1"/>
</dbReference>
<evidence type="ECO:0000256" key="1">
    <source>
        <dbReference type="SAM" id="MobiDB-lite"/>
    </source>
</evidence>
<organism evidence="2 3">
    <name type="scientific">Gordonia westfalica</name>
    <dbReference type="NCBI Taxonomy" id="158898"/>
    <lineage>
        <taxon>Bacteria</taxon>
        <taxon>Bacillati</taxon>
        <taxon>Actinomycetota</taxon>
        <taxon>Actinomycetes</taxon>
        <taxon>Mycobacteriales</taxon>
        <taxon>Gordoniaceae</taxon>
        <taxon>Gordonia</taxon>
    </lineage>
</organism>
<dbReference type="EMBL" id="FNLM01000034">
    <property type="protein sequence ID" value="SDU32973.1"/>
    <property type="molecule type" value="Genomic_DNA"/>
</dbReference>
<reference evidence="2 3" key="1">
    <citation type="submission" date="2016-10" db="EMBL/GenBank/DDBJ databases">
        <authorList>
            <person name="de Groot N.N."/>
        </authorList>
    </citation>
    <scope>NUCLEOTIDE SEQUENCE [LARGE SCALE GENOMIC DNA]</scope>
    <source>
        <strain evidence="2 3">DSM 44215</strain>
    </source>
</reference>
<dbReference type="Proteomes" id="UP000183180">
    <property type="component" value="Unassembled WGS sequence"/>
</dbReference>
<feature type="region of interest" description="Disordered" evidence="1">
    <location>
        <begin position="182"/>
        <end position="201"/>
    </location>
</feature>
<dbReference type="AlphaFoldDB" id="A0A1H2HMA0"/>